<comment type="catalytic activity">
    <reaction evidence="8">
        <text>Mo-molybdopterin + GTP + H(+) = Mo-molybdopterin guanine dinucleotide + diphosphate</text>
        <dbReference type="Rhea" id="RHEA:34243"/>
        <dbReference type="ChEBI" id="CHEBI:15378"/>
        <dbReference type="ChEBI" id="CHEBI:33019"/>
        <dbReference type="ChEBI" id="CHEBI:37565"/>
        <dbReference type="ChEBI" id="CHEBI:71302"/>
        <dbReference type="ChEBI" id="CHEBI:71310"/>
        <dbReference type="EC" id="2.7.7.77"/>
    </reaction>
</comment>
<evidence type="ECO:0000259" key="9">
    <source>
        <dbReference type="Pfam" id="PF12804"/>
    </source>
</evidence>
<comment type="cofactor">
    <cofactor evidence="8">
        <name>Mg(2+)</name>
        <dbReference type="ChEBI" id="CHEBI:18420"/>
    </cofactor>
</comment>
<keyword evidence="5 8" id="KW-0460">Magnesium</keyword>
<evidence type="ECO:0000313" key="11">
    <source>
        <dbReference type="Proteomes" id="UP000064243"/>
    </source>
</evidence>
<dbReference type="NCBIfam" id="TIGR02665">
    <property type="entry name" value="molyb_mobA"/>
    <property type="match status" value="1"/>
</dbReference>
<protein>
    <recommendedName>
        <fullName evidence="8">Molybdenum cofactor guanylyltransferase</fullName>
        <shortName evidence="8">MoCo guanylyltransferase</shortName>
        <ecNumber evidence="8">2.7.7.77</ecNumber>
    </recommendedName>
    <alternativeName>
        <fullName evidence="8">GTP:molybdopterin guanylyltransferase</fullName>
    </alternativeName>
    <alternativeName>
        <fullName evidence="8">Mo-MPT guanylyltransferase</fullName>
    </alternativeName>
    <alternativeName>
        <fullName evidence="8">Molybdopterin guanylyltransferase</fullName>
    </alternativeName>
    <alternativeName>
        <fullName evidence="8">Molybdopterin-guanine dinucleotide synthase</fullName>
        <shortName evidence="8">MGD synthase</shortName>
    </alternativeName>
</protein>
<evidence type="ECO:0000256" key="2">
    <source>
        <dbReference type="ARBA" id="ARBA00022679"/>
    </source>
</evidence>
<dbReference type="STRING" id="1123392.GCA_000376425_00506"/>
<accession>A0A106BN79</accession>
<evidence type="ECO:0000256" key="3">
    <source>
        <dbReference type="ARBA" id="ARBA00022723"/>
    </source>
</evidence>
<comment type="subcellular location">
    <subcellularLocation>
        <location evidence="8">Cytoplasm</location>
    </subcellularLocation>
</comment>
<dbReference type="RefSeq" id="WP_082708697.1">
    <property type="nucleotide sequence ID" value="NZ_LDUG01000025.1"/>
</dbReference>
<sequence>MPGRGSKLESVRVAAVILAGGQGRRMGGADKGLIEYQGRPLIEWALAALAPQIDELVISANRNFDTYAAYGHRVLPDTLPDFPGPLAGVLAAMQAVAADWLQVAPCDTPHLPADLVARLLAAAQRANVPLAVAADAARVHHSCFIVRTDQRDNLAGYLARGARAVRHWQAGLPSTTECFEAACFANFNQPQDLRAG</sequence>
<comment type="subunit">
    <text evidence="8">Monomer.</text>
</comment>
<evidence type="ECO:0000256" key="5">
    <source>
        <dbReference type="ARBA" id="ARBA00022842"/>
    </source>
</evidence>
<dbReference type="Proteomes" id="UP000064243">
    <property type="component" value="Unassembled WGS sequence"/>
</dbReference>
<dbReference type="InterPro" id="IPR029044">
    <property type="entry name" value="Nucleotide-diphossugar_trans"/>
</dbReference>
<dbReference type="InterPro" id="IPR025877">
    <property type="entry name" value="MobA-like_NTP_Trfase"/>
</dbReference>
<dbReference type="OrthoDB" id="9788394at2"/>
<organism evidence="10 11">
    <name type="scientific">Thiobacillus denitrificans</name>
    <dbReference type="NCBI Taxonomy" id="36861"/>
    <lineage>
        <taxon>Bacteria</taxon>
        <taxon>Pseudomonadati</taxon>
        <taxon>Pseudomonadota</taxon>
        <taxon>Betaproteobacteria</taxon>
        <taxon>Nitrosomonadales</taxon>
        <taxon>Thiobacillaceae</taxon>
        <taxon>Thiobacillus</taxon>
    </lineage>
</organism>
<keyword evidence="11" id="KW-1185">Reference proteome</keyword>
<feature type="binding site" evidence="8">
    <location>
        <position position="107"/>
    </location>
    <ligand>
        <name>Mg(2+)</name>
        <dbReference type="ChEBI" id="CHEBI:18420"/>
    </ligand>
</feature>
<dbReference type="EC" id="2.7.7.77" evidence="8"/>
<dbReference type="Pfam" id="PF12804">
    <property type="entry name" value="NTP_transf_3"/>
    <property type="match status" value="1"/>
</dbReference>
<evidence type="ECO:0000256" key="4">
    <source>
        <dbReference type="ARBA" id="ARBA00022741"/>
    </source>
</evidence>
<keyword evidence="1 8" id="KW-0963">Cytoplasm</keyword>
<keyword evidence="7 8" id="KW-0501">Molybdenum cofactor biosynthesis</keyword>
<proteinExistence type="inferred from homology"/>
<dbReference type="GO" id="GO:0061603">
    <property type="term" value="F:molybdenum cofactor guanylyltransferase activity"/>
    <property type="evidence" value="ECO:0007669"/>
    <property type="project" value="UniProtKB-EC"/>
</dbReference>
<keyword evidence="3 8" id="KW-0479">Metal-binding</keyword>
<feature type="binding site" evidence="8">
    <location>
        <position position="107"/>
    </location>
    <ligand>
        <name>GTP</name>
        <dbReference type="ChEBI" id="CHEBI:37565"/>
    </ligand>
</feature>
<name>A0A106BN79_THIDE</name>
<feature type="binding site" evidence="8">
    <location>
        <position position="77"/>
    </location>
    <ligand>
        <name>GTP</name>
        <dbReference type="ChEBI" id="CHEBI:37565"/>
    </ligand>
</feature>
<dbReference type="PANTHER" id="PTHR19136:SF81">
    <property type="entry name" value="MOLYBDENUM COFACTOR GUANYLYLTRANSFERASE"/>
    <property type="match status" value="1"/>
</dbReference>
<comment type="similarity">
    <text evidence="8">Belongs to the MobA family.</text>
</comment>
<dbReference type="EMBL" id="LDUG01000025">
    <property type="protein sequence ID" value="KVW95540.1"/>
    <property type="molecule type" value="Genomic_DNA"/>
</dbReference>
<dbReference type="Gene3D" id="3.90.550.10">
    <property type="entry name" value="Spore Coat Polysaccharide Biosynthesis Protein SpsA, Chain A"/>
    <property type="match status" value="1"/>
</dbReference>
<evidence type="ECO:0000256" key="7">
    <source>
        <dbReference type="ARBA" id="ARBA00023150"/>
    </source>
</evidence>
<comment type="domain">
    <text evidence="8">The N-terminal domain determines nucleotide recognition and specific binding, while the C-terminal domain determines the specific binding to the target protein.</text>
</comment>
<keyword evidence="10" id="KW-0548">Nucleotidyltransferase</keyword>
<dbReference type="HAMAP" id="MF_00316">
    <property type="entry name" value="MobA"/>
    <property type="match status" value="1"/>
</dbReference>
<dbReference type="GO" id="GO:0005737">
    <property type="term" value="C:cytoplasm"/>
    <property type="evidence" value="ECO:0007669"/>
    <property type="project" value="UniProtKB-SubCell"/>
</dbReference>
<feature type="binding site" evidence="8">
    <location>
        <begin position="18"/>
        <end position="20"/>
    </location>
    <ligand>
        <name>GTP</name>
        <dbReference type="ChEBI" id="CHEBI:37565"/>
    </ligand>
</feature>
<comment type="caution">
    <text evidence="10">The sequence shown here is derived from an EMBL/GenBank/DDBJ whole genome shotgun (WGS) entry which is preliminary data.</text>
</comment>
<evidence type="ECO:0000313" key="10">
    <source>
        <dbReference type="EMBL" id="KVW95540.1"/>
    </source>
</evidence>
<feature type="binding site" evidence="8">
    <location>
        <position position="31"/>
    </location>
    <ligand>
        <name>GTP</name>
        <dbReference type="ChEBI" id="CHEBI:37565"/>
    </ligand>
</feature>
<dbReference type="SUPFAM" id="SSF53448">
    <property type="entry name" value="Nucleotide-diphospho-sugar transferases"/>
    <property type="match status" value="1"/>
</dbReference>
<comment type="function">
    <text evidence="8">Transfers a GMP moiety from GTP to Mo-molybdopterin (Mo-MPT) cofactor (Moco or molybdenum cofactor) to form Mo-molybdopterin guanine dinucleotide (Mo-MGD) cofactor.</text>
</comment>
<keyword evidence="4 8" id="KW-0547">Nucleotide-binding</keyword>
<dbReference type="GO" id="GO:0046872">
    <property type="term" value="F:metal ion binding"/>
    <property type="evidence" value="ECO:0007669"/>
    <property type="project" value="UniProtKB-KW"/>
</dbReference>
<dbReference type="PATRIC" id="fig|36861.3.peg.1717"/>
<comment type="caution">
    <text evidence="8">Lacks conserved residue(s) required for the propagation of feature annotation.</text>
</comment>
<dbReference type="GO" id="GO:1902758">
    <property type="term" value="P:bis(molybdopterin guanine dinucleotide)molybdenum biosynthetic process"/>
    <property type="evidence" value="ECO:0007669"/>
    <property type="project" value="TreeGrafter"/>
</dbReference>
<evidence type="ECO:0000256" key="6">
    <source>
        <dbReference type="ARBA" id="ARBA00023134"/>
    </source>
</evidence>
<feature type="domain" description="MobA-like NTP transferase" evidence="9">
    <location>
        <begin position="15"/>
        <end position="167"/>
    </location>
</feature>
<dbReference type="GO" id="GO:0005525">
    <property type="term" value="F:GTP binding"/>
    <property type="evidence" value="ECO:0007669"/>
    <property type="project" value="UniProtKB-UniRule"/>
</dbReference>
<dbReference type="InterPro" id="IPR013482">
    <property type="entry name" value="Molybde_CF_guanTrfase"/>
</dbReference>
<gene>
    <name evidence="8" type="primary">mobA</name>
    <name evidence="10" type="ORF">ABW22_10265</name>
</gene>
<dbReference type="AlphaFoldDB" id="A0A106BN79"/>
<evidence type="ECO:0000256" key="8">
    <source>
        <dbReference type="HAMAP-Rule" id="MF_00316"/>
    </source>
</evidence>
<keyword evidence="6 8" id="KW-0342">GTP-binding</keyword>
<dbReference type="CDD" id="cd02503">
    <property type="entry name" value="MobA"/>
    <property type="match status" value="1"/>
</dbReference>
<reference evidence="10 11" key="1">
    <citation type="journal article" date="2015" name="Appl. Environ. Microbiol.">
        <title>Aerobic and Anaerobic Thiosulfate Oxidation by a Cold-Adapted, Subglacial Chemoautotroph.</title>
        <authorList>
            <person name="Harrold Z.R."/>
            <person name="Skidmore M.L."/>
            <person name="Hamilton T.L."/>
            <person name="Desch L."/>
            <person name="Amada K."/>
            <person name="van Gelder W."/>
            <person name="Glover K."/>
            <person name="Roden E.E."/>
            <person name="Boyd E.S."/>
        </authorList>
    </citation>
    <scope>NUCLEOTIDE SEQUENCE [LARGE SCALE GENOMIC DNA]</scope>
    <source>
        <strain evidence="10 11">RG</strain>
    </source>
</reference>
<dbReference type="PANTHER" id="PTHR19136">
    <property type="entry name" value="MOLYBDENUM COFACTOR GUANYLYLTRANSFERASE"/>
    <property type="match status" value="1"/>
</dbReference>
<evidence type="ECO:0000256" key="1">
    <source>
        <dbReference type="ARBA" id="ARBA00022490"/>
    </source>
</evidence>
<keyword evidence="2 8" id="KW-0808">Transferase</keyword>